<organism evidence="13 14">
    <name type="scientific">Pythium insidiosum</name>
    <name type="common">Pythiosis disease agent</name>
    <dbReference type="NCBI Taxonomy" id="114742"/>
    <lineage>
        <taxon>Eukaryota</taxon>
        <taxon>Sar</taxon>
        <taxon>Stramenopiles</taxon>
        <taxon>Oomycota</taxon>
        <taxon>Peronosporomycetes</taxon>
        <taxon>Pythiales</taxon>
        <taxon>Pythiaceae</taxon>
        <taxon>Pythium</taxon>
    </lineage>
</organism>
<keyword evidence="3" id="KW-0064">Aspartyl protease</keyword>
<dbReference type="GO" id="GO:0046872">
    <property type="term" value="F:metal ion binding"/>
    <property type="evidence" value="ECO:0007669"/>
    <property type="project" value="UniProtKB-KW"/>
</dbReference>
<keyword evidence="14" id="KW-1185">Reference proteome</keyword>
<evidence type="ECO:0000256" key="1">
    <source>
        <dbReference type="ARBA" id="ARBA00022670"/>
    </source>
</evidence>
<dbReference type="InterPro" id="IPR023780">
    <property type="entry name" value="Chromo_domain"/>
</dbReference>
<dbReference type="Gene3D" id="3.30.420.10">
    <property type="entry name" value="Ribonuclease H-like superfamily/Ribonuclease H"/>
    <property type="match status" value="2"/>
</dbReference>
<evidence type="ECO:0000256" key="7">
    <source>
        <dbReference type="ARBA" id="ARBA00022918"/>
    </source>
</evidence>
<keyword evidence="2" id="KW-0479">Metal-binding</keyword>
<keyword evidence="8" id="KW-0239">DNA-directed DNA polymerase</keyword>
<evidence type="ECO:0000256" key="9">
    <source>
        <dbReference type="ARBA" id="ARBA00023125"/>
    </source>
</evidence>
<dbReference type="GO" id="GO:0015074">
    <property type="term" value="P:DNA integration"/>
    <property type="evidence" value="ECO:0007669"/>
    <property type="project" value="UniProtKB-KW"/>
</dbReference>
<keyword evidence="9" id="KW-0238">DNA-binding</keyword>
<evidence type="ECO:0000256" key="5">
    <source>
        <dbReference type="ARBA" id="ARBA00022842"/>
    </source>
</evidence>
<dbReference type="InterPro" id="IPR016197">
    <property type="entry name" value="Chromo-like_dom_sf"/>
</dbReference>
<proteinExistence type="predicted"/>
<sequence>MRQRPPIQELCRRLYKSDSQFGLLYSHLSSDEDLRNAILFECHDSAAMGHPGTQKTLAAAQSKFYWLRMVKTIERYVRSCELCQRVKASQRKPAGLLHPLEVPHKRWSHISLDFMPDLPRTKQGAHDTILVILDRLTKRAHFVPTVKTASAPAVAKIFLREHVRLHGFPTSIVSDRDSRFLSAFWKALTSSQNTQINANDWDELLPMAEFSYNARHHSSIGMSPFAADLGYEPRAFADLALRPPHAPADAMRFLDHQDATLSRCRDALVKAQAAMKDFFDRNRPDVTFSVGDRVLLDTLHLDLVHVGARGRRKLAPRFIGPYTITARTTPNTYRLGLPPGTRLHDEFHVAYLRAYKEDTNPRRLNDVPKLITRDGYIGNQVRAIVGHRDRTGERQYKVNWYGRDVSDSWEPASNLVQAAGLIDEYLTTAAVTTTKSVVRQDERTGRQVRENVPSTYDLKFCFQMAACEPPARHQVYVPRVMKVHNLVTLRNERNDGANLTILKLNSQSTPIF</sequence>
<dbReference type="InterPro" id="IPR001584">
    <property type="entry name" value="Integrase_cat-core"/>
</dbReference>
<keyword evidence="1" id="KW-0645">Protease</keyword>
<dbReference type="AlphaFoldDB" id="A0AAD5Q3M3"/>
<dbReference type="GO" id="GO:0003964">
    <property type="term" value="F:RNA-directed DNA polymerase activity"/>
    <property type="evidence" value="ECO:0007669"/>
    <property type="project" value="UniProtKB-KW"/>
</dbReference>
<evidence type="ECO:0000313" key="14">
    <source>
        <dbReference type="Proteomes" id="UP001209570"/>
    </source>
</evidence>
<evidence type="ECO:0000256" key="2">
    <source>
        <dbReference type="ARBA" id="ARBA00022723"/>
    </source>
</evidence>
<dbReference type="PANTHER" id="PTHR37984">
    <property type="entry name" value="PROTEIN CBG26694"/>
    <property type="match status" value="1"/>
</dbReference>
<comment type="caution">
    <text evidence="13">The sequence shown here is derived from an EMBL/GenBank/DDBJ whole genome shotgun (WGS) entry which is preliminary data.</text>
</comment>
<evidence type="ECO:0000256" key="6">
    <source>
        <dbReference type="ARBA" id="ARBA00022908"/>
    </source>
</evidence>
<feature type="domain" description="Integrase catalytic" evidence="12">
    <location>
        <begin position="99"/>
        <end position="195"/>
    </location>
</feature>
<evidence type="ECO:0000256" key="4">
    <source>
        <dbReference type="ARBA" id="ARBA00022801"/>
    </source>
</evidence>
<evidence type="ECO:0000256" key="3">
    <source>
        <dbReference type="ARBA" id="ARBA00022750"/>
    </source>
</evidence>
<dbReference type="SUPFAM" id="SSF53098">
    <property type="entry name" value="Ribonuclease H-like"/>
    <property type="match status" value="1"/>
</dbReference>
<keyword evidence="6" id="KW-0229">DNA integration</keyword>
<dbReference type="InterPro" id="IPR041588">
    <property type="entry name" value="Integrase_H2C2"/>
</dbReference>
<dbReference type="InterPro" id="IPR050951">
    <property type="entry name" value="Retrovirus_Pol_polyprotein"/>
</dbReference>
<dbReference type="GO" id="GO:0003677">
    <property type="term" value="F:DNA binding"/>
    <property type="evidence" value="ECO:0007669"/>
    <property type="project" value="UniProtKB-KW"/>
</dbReference>
<dbReference type="FunFam" id="1.10.340.70:FF:000001">
    <property type="entry name" value="Retrovirus-related Pol polyprotein from transposon gypsy-like Protein"/>
    <property type="match status" value="1"/>
</dbReference>
<dbReference type="PROSITE" id="PS50013">
    <property type="entry name" value="CHROMO_2"/>
    <property type="match status" value="1"/>
</dbReference>
<dbReference type="PROSITE" id="PS50994">
    <property type="entry name" value="INTEGRASE"/>
    <property type="match status" value="1"/>
</dbReference>
<evidence type="ECO:0000259" key="12">
    <source>
        <dbReference type="PROSITE" id="PS50994"/>
    </source>
</evidence>
<dbReference type="InterPro" id="IPR056924">
    <property type="entry name" value="SH3_Tf2-1"/>
</dbReference>
<gene>
    <name evidence="13" type="ORF">P43SY_001155</name>
</gene>
<dbReference type="Pfam" id="PF00385">
    <property type="entry name" value="Chromo"/>
    <property type="match status" value="1"/>
</dbReference>
<reference evidence="13" key="1">
    <citation type="submission" date="2021-12" db="EMBL/GenBank/DDBJ databases">
        <title>Prjna785345.</title>
        <authorList>
            <person name="Rujirawat T."/>
            <person name="Krajaejun T."/>
        </authorList>
    </citation>
    <scope>NUCLEOTIDE SEQUENCE</scope>
    <source>
        <strain evidence="13">Pi057C3</strain>
    </source>
</reference>
<keyword evidence="8" id="KW-0808">Transferase</keyword>
<dbReference type="GO" id="GO:0006310">
    <property type="term" value="P:DNA recombination"/>
    <property type="evidence" value="ECO:0007669"/>
    <property type="project" value="UniProtKB-KW"/>
</dbReference>
<keyword evidence="7" id="KW-0695">RNA-directed DNA polymerase</keyword>
<dbReference type="InterPro" id="IPR012337">
    <property type="entry name" value="RNaseH-like_sf"/>
</dbReference>
<dbReference type="Gene3D" id="1.10.340.70">
    <property type="match status" value="1"/>
</dbReference>
<keyword evidence="5" id="KW-0460">Magnesium</keyword>
<dbReference type="SMART" id="SM00298">
    <property type="entry name" value="CHROMO"/>
    <property type="match status" value="1"/>
</dbReference>
<evidence type="ECO:0000259" key="11">
    <source>
        <dbReference type="PROSITE" id="PS50013"/>
    </source>
</evidence>
<dbReference type="PANTHER" id="PTHR37984:SF5">
    <property type="entry name" value="PROTEIN NYNRIN-LIKE"/>
    <property type="match status" value="1"/>
</dbReference>
<protein>
    <submittedName>
        <fullName evidence="13">Uncharacterized protein</fullName>
    </submittedName>
</protein>
<dbReference type="EMBL" id="JAKCXM010000353">
    <property type="protein sequence ID" value="KAJ0395287.1"/>
    <property type="molecule type" value="Genomic_DNA"/>
</dbReference>
<evidence type="ECO:0000256" key="10">
    <source>
        <dbReference type="ARBA" id="ARBA00023172"/>
    </source>
</evidence>
<dbReference type="SUPFAM" id="SSF54160">
    <property type="entry name" value="Chromo domain-like"/>
    <property type="match status" value="1"/>
</dbReference>
<feature type="domain" description="Chromo" evidence="11">
    <location>
        <begin position="379"/>
        <end position="425"/>
    </location>
</feature>
<dbReference type="InterPro" id="IPR000953">
    <property type="entry name" value="Chromo/chromo_shadow_dom"/>
</dbReference>
<dbReference type="Pfam" id="PF24626">
    <property type="entry name" value="SH3_Tf2-1"/>
    <property type="match status" value="1"/>
</dbReference>
<keyword evidence="10" id="KW-0233">DNA recombination</keyword>
<accession>A0AAD5Q3M3</accession>
<dbReference type="Gene3D" id="2.40.50.40">
    <property type="match status" value="1"/>
</dbReference>
<keyword evidence="8" id="KW-0548">Nucleotidyltransferase</keyword>
<dbReference type="GO" id="GO:0006508">
    <property type="term" value="P:proteolysis"/>
    <property type="evidence" value="ECO:0007669"/>
    <property type="project" value="UniProtKB-KW"/>
</dbReference>
<dbReference type="GO" id="GO:0004190">
    <property type="term" value="F:aspartic-type endopeptidase activity"/>
    <property type="evidence" value="ECO:0007669"/>
    <property type="project" value="UniProtKB-KW"/>
</dbReference>
<dbReference type="Proteomes" id="UP001209570">
    <property type="component" value="Unassembled WGS sequence"/>
</dbReference>
<name>A0AAD5Q3M3_PYTIN</name>
<dbReference type="GO" id="GO:0003887">
    <property type="term" value="F:DNA-directed DNA polymerase activity"/>
    <property type="evidence" value="ECO:0007669"/>
    <property type="project" value="UniProtKB-KW"/>
</dbReference>
<dbReference type="Pfam" id="PF17921">
    <property type="entry name" value="Integrase_H2C2"/>
    <property type="match status" value="1"/>
</dbReference>
<dbReference type="CDD" id="cd00024">
    <property type="entry name" value="CD_CSD"/>
    <property type="match status" value="1"/>
</dbReference>
<evidence type="ECO:0000313" key="13">
    <source>
        <dbReference type="EMBL" id="KAJ0395287.1"/>
    </source>
</evidence>
<keyword evidence="4" id="KW-0378">Hydrolase</keyword>
<dbReference type="InterPro" id="IPR036397">
    <property type="entry name" value="RNaseH_sf"/>
</dbReference>
<evidence type="ECO:0000256" key="8">
    <source>
        <dbReference type="ARBA" id="ARBA00022932"/>
    </source>
</evidence>